<evidence type="ECO:0000313" key="4">
    <source>
        <dbReference type="Proteomes" id="UP000688137"/>
    </source>
</evidence>
<evidence type="ECO:0000313" key="3">
    <source>
        <dbReference type="EMBL" id="CAD8080129.1"/>
    </source>
</evidence>
<dbReference type="CDD" id="cd15841">
    <property type="entry name" value="SNARE_Qc"/>
    <property type="match status" value="1"/>
</dbReference>
<keyword evidence="4" id="KW-1185">Reference proteome</keyword>
<dbReference type="EMBL" id="CAJJDM010000064">
    <property type="protein sequence ID" value="CAD8080129.1"/>
    <property type="molecule type" value="Genomic_DNA"/>
</dbReference>
<gene>
    <name evidence="3" type="ORF">PPRIM_AZ9-3.1.T0630107</name>
</gene>
<dbReference type="AlphaFoldDB" id="A0A8S1MKN4"/>
<evidence type="ECO:0008006" key="5">
    <source>
        <dbReference type="Google" id="ProtNLM"/>
    </source>
</evidence>
<keyword evidence="2" id="KW-0472">Membrane</keyword>
<feature type="coiled-coil region" evidence="1">
    <location>
        <begin position="61"/>
        <end position="89"/>
    </location>
</feature>
<dbReference type="OMA" id="DSTCYIA"/>
<feature type="transmembrane region" description="Helical" evidence="2">
    <location>
        <begin position="198"/>
        <end position="216"/>
    </location>
</feature>
<organism evidence="3 4">
    <name type="scientific">Paramecium primaurelia</name>
    <dbReference type="NCBI Taxonomy" id="5886"/>
    <lineage>
        <taxon>Eukaryota</taxon>
        <taxon>Sar</taxon>
        <taxon>Alveolata</taxon>
        <taxon>Ciliophora</taxon>
        <taxon>Intramacronucleata</taxon>
        <taxon>Oligohymenophorea</taxon>
        <taxon>Peniculida</taxon>
        <taxon>Parameciidae</taxon>
        <taxon>Paramecium</taxon>
    </lineage>
</organism>
<accession>A0A8S1MKN4</accession>
<proteinExistence type="predicted"/>
<dbReference type="Proteomes" id="UP000688137">
    <property type="component" value="Unassembled WGS sequence"/>
</dbReference>
<evidence type="ECO:0000256" key="2">
    <source>
        <dbReference type="SAM" id="Phobius"/>
    </source>
</evidence>
<sequence>MSDQYKNDIDRIQKLIVSIKTDINKREQKKKAGQQFTIIEGEIRGQLTNLDRELVLLGDLMKLQENTLMQKEQEKRRNQLQEFKNQRDLISEQFKKAVLETKQEQQIAPKQLAELSNMTNKELFKNQKDLQQEQDKLLDSTNEQAIVLKYQGQNINQTINQQIIDLNKLNDDVDKTNKNMTFVNSKFASIIQKSSNCWLIIIIVIEIVLLLCFILFL</sequence>
<keyword evidence="2" id="KW-0812">Transmembrane</keyword>
<feature type="coiled-coil region" evidence="1">
    <location>
        <begin position="159"/>
        <end position="186"/>
    </location>
</feature>
<name>A0A8S1MKN4_PARPR</name>
<protein>
    <recommendedName>
        <fullName evidence="5">t-SNARE coiled-coil homology domain-containing protein</fullName>
    </recommendedName>
</protein>
<keyword evidence="1" id="KW-0175">Coiled coil</keyword>
<keyword evidence="2" id="KW-1133">Transmembrane helix</keyword>
<evidence type="ECO:0000256" key="1">
    <source>
        <dbReference type="SAM" id="Coils"/>
    </source>
</evidence>
<reference evidence="3" key="1">
    <citation type="submission" date="2021-01" db="EMBL/GenBank/DDBJ databases">
        <authorList>
            <consortium name="Genoscope - CEA"/>
            <person name="William W."/>
        </authorList>
    </citation>
    <scope>NUCLEOTIDE SEQUENCE</scope>
</reference>
<comment type="caution">
    <text evidence="3">The sequence shown here is derived from an EMBL/GenBank/DDBJ whole genome shotgun (WGS) entry which is preliminary data.</text>
</comment>